<organism evidence="1 2">
    <name type="scientific">Elysia crispata</name>
    <name type="common">lettuce slug</name>
    <dbReference type="NCBI Taxonomy" id="231223"/>
    <lineage>
        <taxon>Eukaryota</taxon>
        <taxon>Metazoa</taxon>
        <taxon>Spiralia</taxon>
        <taxon>Lophotrochozoa</taxon>
        <taxon>Mollusca</taxon>
        <taxon>Gastropoda</taxon>
        <taxon>Heterobranchia</taxon>
        <taxon>Euthyneura</taxon>
        <taxon>Panpulmonata</taxon>
        <taxon>Sacoglossa</taxon>
        <taxon>Placobranchoidea</taxon>
        <taxon>Plakobranchidae</taxon>
        <taxon>Elysia</taxon>
    </lineage>
</organism>
<comment type="caution">
    <text evidence="1">The sequence shown here is derived from an EMBL/GenBank/DDBJ whole genome shotgun (WGS) entry which is preliminary data.</text>
</comment>
<keyword evidence="2" id="KW-1185">Reference proteome</keyword>
<dbReference type="EMBL" id="JAWDGP010002132">
    <property type="protein sequence ID" value="KAK3785380.1"/>
    <property type="molecule type" value="Genomic_DNA"/>
</dbReference>
<gene>
    <name evidence="1" type="ORF">RRG08_045603</name>
</gene>
<accession>A0AAE1AD67</accession>
<evidence type="ECO:0000313" key="2">
    <source>
        <dbReference type="Proteomes" id="UP001283361"/>
    </source>
</evidence>
<dbReference type="Proteomes" id="UP001283361">
    <property type="component" value="Unassembled WGS sequence"/>
</dbReference>
<proteinExistence type="predicted"/>
<name>A0AAE1AD67_9GAST</name>
<evidence type="ECO:0000313" key="1">
    <source>
        <dbReference type="EMBL" id="KAK3785380.1"/>
    </source>
</evidence>
<sequence>MRPESWAVADRRRDTGALCVTPQAALIAWAEETPTSGWPFNTGLLADRVQNCDSVCLEKPQAGQRARPGGS</sequence>
<reference evidence="1" key="1">
    <citation type="journal article" date="2023" name="G3 (Bethesda)">
        <title>A reference genome for the long-term kleptoplast-retaining sea slug Elysia crispata morphotype clarki.</title>
        <authorList>
            <person name="Eastman K.E."/>
            <person name="Pendleton A.L."/>
            <person name="Shaikh M.A."/>
            <person name="Suttiyut T."/>
            <person name="Ogas R."/>
            <person name="Tomko P."/>
            <person name="Gavelis G."/>
            <person name="Widhalm J.R."/>
            <person name="Wisecaver J.H."/>
        </authorList>
    </citation>
    <scope>NUCLEOTIDE SEQUENCE</scope>
    <source>
        <strain evidence="1">ECLA1</strain>
    </source>
</reference>
<protein>
    <submittedName>
        <fullName evidence="1">Uncharacterized protein</fullName>
    </submittedName>
</protein>
<dbReference type="AlphaFoldDB" id="A0AAE1AD67"/>